<dbReference type="Gene3D" id="2.60.40.1220">
    <property type="match status" value="1"/>
</dbReference>
<dbReference type="InterPro" id="IPR013783">
    <property type="entry name" value="Ig-like_fold"/>
</dbReference>
<dbReference type="PROSITE" id="PS50093">
    <property type="entry name" value="PKD"/>
    <property type="match status" value="1"/>
</dbReference>
<dbReference type="Pfam" id="PF18911">
    <property type="entry name" value="PKD_4"/>
    <property type="match status" value="1"/>
</dbReference>
<evidence type="ECO:0000256" key="1">
    <source>
        <dbReference type="ARBA" id="ARBA00022729"/>
    </source>
</evidence>
<proteinExistence type="predicted"/>
<dbReference type="InterPro" id="IPR035986">
    <property type="entry name" value="PKD_dom_sf"/>
</dbReference>
<protein>
    <recommendedName>
        <fullName evidence="2">PKD domain-containing protein</fullName>
    </recommendedName>
</protein>
<dbReference type="SUPFAM" id="SSF49299">
    <property type="entry name" value="PKD domain"/>
    <property type="match status" value="1"/>
</dbReference>
<dbReference type="SMART" id="SM00089">
    <property type="entry name" value="PKD"/>
    <property type="match status" value="1"/>
</dbReference>
<dbReference type="Gene3D" id="2.60.40.10">
    <property type="entry name" value="Immunoglobulins"/>
    <property type="match status" value="1"/>
</dbReference>
<dbReference type="Pfam" id="PF13585">
    <property type="entry name" value="CHU_C"/>
    <property type="match status" value="1"/>
</dbReference>
<evidence type="ECO:0000313" key="3">
    <source>
        <dbReference type="EMBL" id="MPM16304.1"/>
    </source>
</evidence>
<dbReference type="InterPro" id="IPR022409">
    <property type="entry name" value="PKD/Chitinase_dom"/>
</dbReference>
<accession>A0A644XQC9</accession>
<sequence>MKKIVFLALLIPALLSAQTPTVQDCLGAIPVCQYTYTQSNSFSGEGVYTNEINTSGCPGSCLLSGELNDVWYIFTVQTSGNLSFNVTPNSSSDDYDWAVYNLTNANCNNIYSNSSLQVSCNFSATPGTTGANGGSSQNCGDASSVNDNAVIPVTAGQTYVLNISNYSSTQYGYTLDFTPSSASIFDNIPPVFQSVNMPIGCGTTQITFNFSENVMCSSVSTGDFLVTGPGGPYTTTAVSGAACVAGADMENTYTITISPALTTSGNFQICLTGTAGSVQDACGNLANPACFNFVVSGVSSSITTVDANCGPNGSATVTASGGSGAYTYVWSTSPVQNTQTSTGLGAGTYYVTVSDGTCSTIDTAQIIDIGGPALTMSGLTDYCNQGLGTASVVATGGTGTYTYLWNTSATTSSISGLVAGTYSVTVDDGGGCPSISSYTVGNVAGPVLSLVSSTPELYGTNNGTATVSTTGGTAPVIITWNTTPVQTGTNATGLTHGTYTVIATDASGCSDTLEVFIGLTTNTYLTVSTTPEHCGHSDGSATVVVHNPIGSYTVEWNTTPPQNSETITGLTPGAYTVTMTDSIGTYTNVAYVSLAPGPNAAFSATPNPATVGGGPIQFINQTTGASSWEWDFGDGSFSTEQYPAHSFEGVGEYIVWLWAENNFGCRDSFALTIIINDIFTLYIPNAFSPNGDGRNDFFMPYGISVNTDYYEMRIYNRWGNLVFMTTDINTPWDGNIKGIVKKEKTQDVYTYEIKLKDATNIIHKYRGKVIVIY</sequence>
<dbReference type="Gene3D" id="2.60.120.380">
    <property type="match status" value="1"/>
</dbReference>
<dbReference type="InterPro" id="IPR014755">
    <property type="entry name" value="Cu-Rt/internalin_Ig-like"/>
</dbReference>
<dbReference type="AlphaFoldDB" id="A0A644XQC9"/>
<dbReference type="InterPro" id="IPR000601">
    <property type="entry name" value="PKD_dom"/>
</dbReference>
<gene>
    <name evidence="3" type="ORF">SDC9_62682</name>
</gene>
<comment type="caution">
    <text evidence="3">The sequence shown here is derived from an EMBL/GenBank/DDBJ whole genome shotgun (WGS) entry which is preliminary data.</text>
</comment>
<dbReference type="NCBIfam" id="TIGR04131">
    <property type="entry name" value="Bac_Flav_CTERM"/>
    <property type="match status" value="1"/>
</dbReference>
<reference evidence="3" key="1">
    <citation type="submission" date="2019-08" db="EMBL/GenBank/DDBJ databases">
        <authorList>
            <person name="Kucharzyk K."/>
            <person name="Murdoch R.W."/>
            <person name="Higgins S."/>
            <person name="Loffler F."/>
        </authorList>
    </citation>
    <scope>NUCLEOTIDE SEQUENCE</scope>
</reference>
<organism evidence="3">
    <name type="scientific">bioreactor metagenome</name>
    <dbReference type="NCBI Taxonomy" id="1076179"/>
    <lineage>
        <taxon>unclassified sequences</taxon>
        <taxon>metagenomes</taxon>
        <taxon>ecological metagenomes</taxon>
    </lineage>
</organism>
<dbReference type="Gene3D" id="2.60.40.740">
    <property type="match status" value="1"/>
</dbReference>
<dbReference type="InterPro" id="IPR026341">
    <property type="entry name" value="T9SS_type_B"/>
</dbReference>
<dbReference type="EMBL" id="VSSQ01002587">
    <property type="protein sequence ID" value="MPM16304.1"/>
    <property type="molecule type" value="Genomic_DNA"/>
</dbReference>
<evidence type="ECO:0000259" key="2">
    <source>
        <dbReference type="PROSITE" id="PS50093"/>
    </source>
</evidence>
<dbReference type="InterPro" id="IPR025667">
    <property type="entry name" value="SprB_repeat"/>
</dbReference>
<feature type="domain" description="PKD" evidence="2">
    <location>
        <begin position="598"/>
        <end position="664"/>
    </location>
</feature>
<name>A0A644XQC9_9ZZZZ</name>
<keyword evidence="1" id="KW-0732">Signal</keyword>
<dbReference type="Pfam" id="PF13573">
    <property type="entry name" value="SprB"/>
    <property type="match status" value="2"/>
</dbReference>